<feature type="coiled-coil region" evidence="1">
    <location>
        <begin position="23"/>
        <end position="57"/>
    </location>
</feature>
<evidence type="ECO:0000256" key="1">
    <source>
        <dbReference type="SAM" id="Coils"/>
    </source>
</evidence>
<keyword evidence="1" id="KW-0175">Coiled coil</keyword>
<sequence length="256" mass="29682">MEAALKKVNAITTRNIPFAKHSIEELQSVKNQFENTLKHYELNIKQQSDNNKHYKATQETARLYLSHFIQVLLFASERGEINGGLKYYGSLLDLGGKVPALNTEQEILEWGRTIVNGEQNRVRQGGSAIYSPSIALVKFKLEEFSDAAIFQQNLKRNTLRAFEKMQQLRKTTNDFISQLWTEIESHLELEAGSEEEKRALAEEFGIVYVLRRKERKLLQQQEEVENVEEPKEEISLEGKAEEKPTFVQRDLFMQFN</sequence>
<organism evidence="2 3">
    <name type="scientific">Maribellus luteus</name>
    <dbReference type="NCBI Taxonomy" id="2305463"/>
    <lineage>
        <taxon>Bacteria</taxon>
        <taxon>Pseudomonadati</taxon>
        <taxon>Bacteroidota</taxon>
        <taxon>Bacteroidia</taxon>
        <taxon>Marinilabiliales</taxon>
        <taxon>Prolixibacteraceae</taxon>
        <taxon>Maribellus</taxon>
    </lineage>
</organism>
<keyword evidence="3" id="KW-1185">Reference proteome</keyword>
<comment type="caution">
    <text evidence="2">The sequence shown here is derived from an EMBL/GenBank/DDBJ whole genome shotgun (WGS) entry which is preliminary data.</text>
</comment>
<dbReference type="EMBL" id="QWGR01000004">
    <property type="protein sequence ID" value="RIJ48579.1"/>
    <property type="molecule type" value="Genomic_DNA"/>
</dbReference>
<dbReference type="Proteomes" id="UP000265926">
    <property type="component" value="Unassembled WGS sequence"/>
</dbReference>
<proteinExistence type="predicted"/>
<evidence type="ECO:0000313" key="3">
    <source>
        <dbReference type="Proteomes" id="UP000265926"/>
    </source>
</evidence>
<protein>
    <submittedName>
        <fullName evidence="2">Uncharacterized protein</fullName>
    </submittedName>
</protein>
<gene>
    <name evidence="2" type="ORF">D1614_08565</name>
</gene>
<name>A0A399T0P8_9BACT</name>
<reference evidence="2 3" key="1">
    <citation type="submission" date="2018-08" db="EMBL/GenBank/DDBJ databases">
        <title>Pallidiluteibacterium maritimus gen. nov., sp. nov., isolated from coastal sediment.</title>
        <authorList>
            <person name="Zhou L.Y."/>
        </authorList>
    </citation>
    <scope>NUCLEOTIDE SEQUENCE [LARGE SCALE GENOMIC DNA]</scope>
    <source>
        <strain evidence="2 3">XSD2</strain>
    </source>
</reference>
<accession>A0A399T0P8</accession>
<dbReference type="AlphaFoldDB" id="A0A399T0P8"/>
<evidence type="ECO:0000313" key="2">
    <source>
        <dbReference type="EMBL" id="RIJ48579.1"/>
    </source>
</evidence>